<dbReference type="EMBL" id="GHKJ01001318">
    <property type="protein sequence ID" value="MOY46348.1"/>
    <property type="molecule type" value="Transcribed_RNA"/>
</dbReference>
<dbReference type="PANTHER" id="PTHR12236:SF95">
    <property type="entry name" value="CUTICULAR PROTEIN 76BD, ISOFORM C-RELATED"/>
    <property type="match status" value="1"/>
</dbReference>
<dbReference type="PROSITE" id="PS51155">
    <property type="entry name" value="CHIT_BIND_RR_2"/>
    <property type="match status" value="1"/>
</dbReference>
<dbReference type="InterPro" id="IPR000618">
    <property type="entry name" value="Insect_cuticle"/>
</dbReference>
<keyword evidence="1 2" id="KW-0193">Cuticle</keyword>
<evidence type="ECO:0000256" key="2">
    <source>
        <dbReference type="PROSITE-ProRule" id="PRU00497"/>
    </source>
</evidence>
<accession>A0A4P6D949</accession>
<evidence type="ECO:0000256" key="1">
    <source>
        <dbReference type="ARBA" id="ARBA00022460"/>
    </source>
</evidence>
<dbReference type="GO" id="GO:0042302">
    <property type="term" value="F:structural constituent of cuticle"/>
    <property type="evidence" value="ECO:0007669"/>
    <property type="project" value="UniProtKB-UniRule"/>
</dbReference>
<reference evidence="3" key="1">
    <citation type="submission" date="2019-04" db="EMBL/GenBank/DDBJ databases">
        <title>Analysis of the testis transcriptome of the Chagas disease vector Rhodnius prolixus.</title>
        <authorList>
            <person name="Cesar J."/>
            <person name="Ribeiro J.M."/>
            <person name="Pereira M.H."/>
            <person name="Araujo R.N."/>
            <person name="Gontijo N.F."/>
            <person name="Pessoa G."/>
            <person name="Sant'Anna M.V."/>
            <person name="Sorgine M.H."/>
            <person name="Majerowicz D."/>
            <person name="Carvalho A.B."/>
            <person name="Braz G."/>
            <person name="Mesquita R."/>
            <person name="Lagerblad P.O."/>
            <person name="Koerich L.B."/>
        </authorList>
    </citation>
    <scope>NUCLEOTIDE SEQUENCE</scope>
</reference>
<dbReference type="InterPro" id="IPR031311">
    <property type="entry name" value="CHIT_BIND_RR_consensus"/>
</dbReference>
<dbReference type="Pfam" id="PF00379">
    <property type="entry name" value="Chitin_bind_4"/>
    <property type="match status" value="1"/>
</dbReference>
<name>A0A4P6D949_RHOPR</name>
<dbReference type="InterPro" id="IPR051217">
    <property type="entry name" value="Insect_Cuticle_Struc_Prot"/>
</dbReference>
<dbReference type="PANTHER" id="PTHR12236">
    <property type="entry name" value="STRUCTURAL CONTITUENT OF CUTICLE"/>
    <property type="match status" value="1"/>
</dbReference>
<dbReference type="AlphaFoldDB" id="A0A4P6D949"/>
<organism evidence="3">
    <name type="scientific">Rhodnius prolixus</name>
    <name type="common">Triatomid bug</name>
    <dbReference type="NCBI Taxonomy" id="13249"/>
    <lineage>
        <taxon>Eukaryota</taxon>
        <taxon>Metazoa</taxon>
        <taxon>Ecdysozoa</taxon>
        <taxon>Arthropoda</taxon>
        <taxon>Hexapoda</taxon>
        <taxon>Insecta</taxon>
        <taxon>Pterygota</taxon>
        <taxon>Neoptera</taxon>
        <taxon>Paraneoptera</taxon>
        <taxon>Hemiptera</taxon>
        <taxon>Heteroptera</taxon>
        <taxon>Panheteroptera</taxon>
        <taxon>Cimicomorpha</taxon>
        <taxon>Reduviidae</taxon>
        <taxon>Triatominae</taxon>
        <taxon>Rhodnius</taxon>
    </lineage>
</organism>
<dbReference type="GO" id="GO:0031012">
    <property type="term" value="C:extracellular matrix"/>
    <property type="evidence" value="ECO:0007669"/>
    <property type="project" value="TreeGrafter"/>
</dbReference>
<sequence>MLVIAVLIAMVNAGPQFFNFPHQPHDPAEEVDFHAPAQYKFDYSVRDPHSGDVKSQWEHRDGDEVKGSYTVHDPDGTIRTVEYFADKDNGFNAIVKKEGNSYHPPIYGSKDEFLFKIHGFVICKNIIL</sequence>
<dbReference type="PRINTS" id="PR00947">
    <property type="entry name" value="CUTICLE"/>
</dbReference>
<dbReference type="GO" id="GO:0005615">
    <property type="term" value="C:extracellular space"/>
    <property type="evidence" value="ECO:0007669"/>
    <property type="project" value="TreeGrafter"/>
</dbReference>
<dbReference type="PROSITE" id="PS00233">
    <property type="entry name" value="CHIT_BIND_RR_1"/>
    <property type="match status" value="1"/>
</dbReference>
<protein>
    <submittedName>
        <fullName evidence="3">Putative pupal cuticle protein edg-84a-like isoform x1 cimex lectularius</fullName>
    </submittedName>
</protein>
<dbReference type="VEuPathDB" id="VectorBase:RPRC006617"/>
<evidence type="ECO:0000313" key="3">
    <source>
        <dbReference type="EMBL" id="MOY46348.1"/>
    </source>
</evidence>
<proteinExistence type="predicted"/>